<reference evidence="1" key="1">
    <citation type="submission" date="2021-02" db="EMBL/GenBank/DDBJ databases">
        <authorList>
            <consortium name="DOE Joint Genome Institute"/>
            <person name="Ahrendt S."/>
            <person name="Looney B.P."/>
            <person name="Miyauchi S."/>
            <person name="Morin E."/>
            <person name="Drula E."/>
            <person name="Courty P.E."/>
            <person name="Chicoki N."/>
            <person name="Fauchery L."/>
            <person name="Kohler A."/>
            <person name="Kuo A."/>
            <person name="Labutti K."/>
            <person name="Pangilinan J."/>
            <person name="Lipzen A."/>
            <person name="Riley R."/>
            <person name="Andreopoulos W."/>
            <person name="He G."/>
            <person name="Johnson J."/>
            <person name="Barry K.W."/>
            <person name="Grigoriev I.V."/>
            <person name="Nagy L."/>
            <person name="Hibbett D."/>
            <person name="Henrissat B."/>
            <person name="Matheny P.B."/>
            <person name="Labbe J."/>
            <person name="Martin F."/>
        </authorList>
    </citation>
    <scope>NUCLEOTIDE SEQUENCE</scope>
    <source>
        <strain evidence="1">EC-137</strain>
    </source>
</reference>
<accession>A0ACB8QID0</accession>
<evidence type="ECO:0000313" key="2">
    <source>
        <dbReference type="Proteomes" id="UP000814128"/>
    </source>
</evidence>
<protein>
    <submittedName>
        <fullName evidence="1">WD40-repeat-containing domain protein</fullName>
    </submittedName>
</protein>
<evidence type="ECO:0000313" key="1">
    <source>
        <dbReference type="EMBL" id="KAI0031571.1"/>
    </source>
</evidence>
<sequence length="467" mass="51952">MTSAPTYKVVRDLEIFTHSSNINCISFNRDGSIFALGANDGSLRVFSVDGSRAHRHYQGDWSLQALVWAEQVGAPNILMAGDCSGDIHTIRMGLSKTDDRQFVEHVPGCVHAMAAQGALLAISCSSTVYLIRRGAVASWDSKHTLPAPQPFPGLSGQPSPPLAGSMQFLGDDIVIVAYVEHGIVYFLRQFHRSLSDDERNLEAIASLPVTSFGKFVPGRVISHLAPDGAKLVVTNLYDGLDYYSTQTRFGVPSSHQFSHSTPSMVDRKNNVILPVKYIHNGAAVLVGGTEGSARIFSTVNGEKQQTLGHHDGIVQALDYCFDGANHWVITALSESSRPVVRIWKARADDRVASRAERVRLWFLFCAEVAINILRRVSRRMRDLLPFALFVLVAMAVWYHQPLLKWTVSILQSTAAFLDRTFEEDMKRGEREPVRPTIGDLWAKVTDLTAEQERRPAQWVFTRQHENL</sequence>
<keyword evidence="2" id="KW-1185">Reference proteome</keyword>
<comment type="caution">
    <text evidence="1">The sequence shown here is derived from an EMBL/GenBank/DDBJ whole genome shotgun (WGS) entry which is preliminary data.</text>
</comment>
<dbReference type="EMBL" id="MU273575">
    <property type="protein sequence ID" value="KAI0031571.1"/>
    <property type="molecule type" value="Genomic_DNA"/>
</dbReference>
<proteinExistence type="predicted"/>
<organism evidence="1 2">
    <name type="scientific">Vararia minispora EC-137</name>
    <dbReference type="NCBI Taxonomy" id="1314806"/>
    <lineage>
        <taxon>Eukaryota</taxon>
        <taxon>Fungi</taxon>
        <taxon>Dikarya</taxon>
        <taxon>Basidiomycota</taxon>
        <taxon>Agaricomycotina</taxon>
        <taxon>Agaricomycetes</taxon>
        <taxon>Russulales</taxon>
        <taxon>Lachnocladiaceae</taxon>
        <taxon>Vararia</taxon>
    </lineage>
</organism>
<dbReference type="Proteomes" id="UP000814128">
    <property type="component" value="Unassembled WGS sequence"/>
</dbReference>
<gene>
    <name evidence="1" type="ORF">K488DRAFT_71301</name>
</gene>
<reference evidence="1" key="2">
    <citation type="journal article" date="2022" name="New Phytol.">
        <title>Evolutionary transition to the ectomycorrhizal habit in the genomes of a hyperdiverse lineage of mushroom-forming fungi.</title>
        <authorList>
            <person name="Looney B."/>
            <person name="Miyauchi S."/>
            <person name="Morin E."/>
            <person name="Drula E."/>
            <person name="Courty P.E."/>
            <person name="Kohler A."/>
            <person name="Kuo A."/>
            <person name="LaButti K."/>
            <person name="Pangilinan J."/>
            <person name="Lipzen A."/>
            <person name="Riley R."/>
            <person name="Andreopoulos W."/>
            <person name="He G."/>
            <person name="Johnson J."/>
            <person name="Nolan M."/>
            <person name="Tritt A."/>
            <person name="Barry K.W."/>
            <person name="Grigoriev I.V."/>
            <person name="Nagy L.G."/>
            <person name="Hibbett D."/>
            <person name="Henrissat B."/>
            <person name="Matheny P.B."/>
            <person name="Labbe J."/>
            <person name="Martin F.M."/>
        </authorList>
    </citation>
    <scope>NUCLEOTIDE SEQUENCE</scope>
    <source>
        <strain evidence="1">EC-137</strain>
    </source>
</reference>
<name>A0ACB8QID0_9AGAM</name>